<evidence type="ECO:0000256" key="9">
    <source>
        <dbReference type="SAM" id="SignalP"/>
    </source>
</evidence>
<dbReference type="Pfam" id="PF07679">
    <property type="entry name" value="I-set"/>
    <property type="match status" value="1"/>
</dbReference>
<dbReference type="Pfam" id="PF07686">
    <property type="entry name" value="V-set"/>
    <property type="match status" value="1"/>
</dbReference>
<keyword evidence="5 8" id="KW-0472">Membrane</keyword>
<dbReference type="Ensembl" id="ENSCMIT00000012808.1">
    <property type="protein sequence ID" value="ENSCMIP00000012520.1"/>
    <property type="gene ID" value="ENSCMIG00000006356.1"/>
</dbReference>
<reference evidence="12" key="3">
    <citation type="journal article" date="2014" name="Nature">
        <title>Elephant shark genome provides unique insights into gnathostome evolution.</title>
        <authorList>
            <consortium name="International Elephant Shark Genome Sequencing Consortium"/>
            <person name="Venkatesh B."/>
            <person name="Lee A.P."/>
            <person name="Ravi V."/>
            <person name="Maurya A.K."/>
            <person name="Lian M.M."/>
            <person name="Swann J.B."/>
            <person name="Ohta Y."/>
            <person name="Flajnik M.F."/>
            <person name="Sutoh Y."/>
            <person name="Kasahara M."/>
            <person name="Hoon S."/>
            <person name="Gangu V."/>
            <person name="Roy S.W."/>
            <person name="Irimia M."/>
            <person name="Korzh V."/>
            <person name="Kondrychyn I."/>
            <person name="Lim Z.W."/>
            <person name="Tay B.H."/>
            <person name="Tohari S."/>
            <person name="Kong K.W."/>
            <person name="Ho S."/>
            <person name="Lorente-Galdos B."/>
            <person name="Quilez J."/>
            <person name="Marques-Bonet T."/>
            <person name="Raney B.J."/>
            <person name="Ingham P.W."/>
            <person name="Tay A."/>
            <person name="Hillier L.W."/>
            <person name="Minx P."/>
            <person name="Boehm T."/>
            <person name="Wilson R.K."/>
            <person name="Brenner S."/>
            <person name="Warren W.C."/>
        </authorList>
    </citation>
    <scope>NUCLEOTIDE SEQUENCE [LARGE SCALE GENOMIC DNA]</scope>
</reference>
<protein>
    <submittedName>
        <fullName evidence="11">CXADR-like membrane protein</fullName>
    </submittedName>
</protein>
<dbReference type="GO" id="GO:0016020">
    <property type="term" value="C:membrane"/>
    <property type="evidence" value="ECO:0007669"/>
    <property type="project" value="UniProtKB-SubCell"/>
</dbReference>
<dbReference type="GO" id="GO:0005881">
    <property type="term" value="C:cytoplasmic microtubule"/>
    <property type="evidence" value="ECO:0007669"/>
    <property type="project" value="InterPro"/>
</dbReference>
<name>A0A4W3HAY9_CALMI</name>
<dbReference type="InterPro" id="IPR042454">
    <property type="entry name" value="CLMP"/>
</dbReference>
<evidence type="ECO:0000259" key="10">
    <source>
        <dbReference type="PROSITE" id="PS50835"/>
    </source>
</evidence>
<evidence type="ECO:0000256" key="7">
    <source>
        <dbReference type="ARBA" id="ARBA00023319"/>
    </source>
</evidence>
<keyword evidence="4 8" id="KW-1133">Transmembrane helix</keyword>
<organism evidence="11 12">
    <name type="scientific">Callorhinchus milii</name>
    <name type="common">Ghost shark</name>
    <dbReference type="NCBI Taxonomy" id="7868"/>
    <lineage>
        <taxon>Eukaryota</taxon>
        <taxon>Metazoa</taxon>
        <taxon>Chordata</taxon>
        <taxon>Craniata</taxon>
        <taxon>Vertebrata</taxon>
        <taxon>Chondrichthyes</taxon>
        <taxon>Holocephali</taxon>
        <taxon>Chimaeriformes</taxon>
        <taxon>Callorhinchidae</taxon>
        <taxon>Callorhinchus</taxon>
    </lineage>
</organism>
<evidence type="ECO:0000313" key="11">
    <source>
        <dbReference type="Ensembl" id="ENSCMIP00000012520.1"/>
    </source>
</evidence>
<evidence type="ECO:0000256" key="3">
    <source>
        <dbReference type="ARBA" id="ARBA00022729"/>
    </source>
</evidence>
<keyword evidence="2 8" id="KW-0812">Transmembrane</keyword>
<dbReference type="PROSITE" id="PS50835">
    <property type="entry name" value="IG_LIKE"/>
    <property type="match status" value="2"/>
</dbReference>
<feature type="domain" description="Ig-like" evidence="10">
    <location>
        <begin position="141"/>
        <end position="230"/>
    </location>
</feature>
<evidence type="ECO:0000256" key="5">
    <source>
        <dbReference type="ARBA" id="ARBA00023136"/>
    </source>
</evidence>
<reference evidence="11" key="5">
    <citation type="submission" date="2025-09" db="UniProtKB">
        <authorList>
            <consortium name="Ensembl"/>
        </authorList>
    </citation>
    <scope>IDENTIFICATION</scope>
</reference>
<dbReference type="InterPro" id="IPR013783">
    <property type="entry name" value="Ig-like_fold"/>
</dbReference>
<evidence type="ECO:0000256" key="8">
    <source>
        <dbReference type="SAM" id="Phobius"/>
    </source>
</evidence>
<dbReference type="GeneTree" id="ENSGT00940000164937"/>
<proteinExistence type="predicted"/>
<dbReference type="Proteomes" id="UP000314986">
    <property type="component" value="Unassembled WGS sequence"/>
</dbReference>
<dbReference type="PANTHER" id="PTHR44783:SF1">
    <property type="entry name" value="CXADR-LIKE MEMBRANE PROTEIN"/>
    <property type="match status" value="1"/>
</dbReference>
<dbReference type="SUPFAM" id="SSF48726">
    <property type="entry name" value="Immunoglobulin"/>
    <property type="match status" value="2"/>
</dbReference>
<keyword evidence="7" id="KW-0393">Immunoglobulin domain</keyword>
<gene>
    <name evidence="11" type="primary">LOC103180299</name>
</gene>
<evidence type="ECO:0000256" key="4">
    <source>
        <dbReference type="ARBA" id="ARBA00022989"/>
    </source>
</evidence>
<dbReference type="InParanoid" id="A0A4W3HAY9"/>
<dbReference type="InterPro" id="IPR013098">
    <property type="entry name" value="Ig_I-set"/>
</dbReference>
<dbReference type="InterPro" id="IPR003599">
    <property type="entry name" value="Ig_sub"/>
</dbReference>
<dbReference type="InterPro" id="IPR036179">
    <property type="entry name" value="Ig-like_dom_sf"/>
</dbReference>
<evidence type="ECO:0000256" key="2">
    <source>
        <dbReference type="ARBA" id="ARBA00022692"/>
    </source>
</evidence>
<evidence type="ECO:0000313" key="12">
    <source>
        <dbReference type="Proteomes" id="UP000314986"/>
    </source>
</evidence>
<dbReference type="SMART" id="SM00408">
    <property type="entry name" value="IGc2"/>
    <property type="match status" value="2"/>
</dbReference>
<dbReference type="GO" id="GO:0009986">
    <property type="term" value="C:cell surface"/>
    <property type="evidence" value="ECO:0007669"/>
    <property type="project" value="TreeGrafter"/>
</dbReference>
<comment type="subcellular location">
    <subcellularLocation>
        <location evidence="1">Membrane</location>
        <topology evidence="1">Single-pass type I membrane protein</topology>
    </subcellularLocation>
</comment>
<dbReference type="OMA" id="RYSCKVK"/>
<dbReference type="STRING" id="7868.ENSCMIP00000012520"/>
<keyword evidence="12" id="KW-1185">Reference proteome</keyword>
<dbReference type="InterPro" id="IPR013106">
    <property type="entry name" value="Ig_V-set"/>
</dbReference>
<keyword evidence="3 9" id="KW-0732">Signal</keyword>
<reference evidence="12" key="2">
    <citation type="journal article" date="2007" name="PLoS Biol.">
        <title>Survey sequencing and comparative analysis of the elephant shark (Callorhinchus milii) genome.</title>
        <authorList>
            <person name="Venkatesh B."/>
            <person name="Kirkness E.F."/>
            <person name="Loh Y.H."/>
            <person name="Halpern A.L."/>
            <person name="Lee A.P."/>
            <person name="Johnson J."/>
            <person name="Dandona N."/>
            <person name="Viswanathan L.D."/>
            <person name="Tay A."/>
            <person name="Venter J.C."/>
            <person name="Strausberg R.L."/>
            <person name="Brenner S."/>
        </authorList>
    </citation>
    <scope>NUCLEOTIDE SEQUENCE [LARGE SCALE GENOMIC DNA]</scope>
</reference>
<dbReference type="AlphaFoldDB" id="A0A4W3HAY9"/>
<dbReference type="Gene3D" id="2.60.40.10">
    <property type="entry name" value="Immunoglobulins"/>
    <property type="match status" value="2"/>
</dbReference>
<reference evidence="12" key="1">
    <citation type="journal article" date="2006" name="Science">
        <title>Ancient noncoding elements conserved in the human genome.</title>
        <authorList>
            <person name="Venkatesh B."/>
            <person name="Kirkness E.F."/>
            <person name="Loh Y.H."/>
            <person name="Halpern A.L."/>
            <person name="Lee A.P."/>
            <person name="Johnson J."/>
            <person name="Dandona N."/>
            <person name="Viswanathan L.D."/>
            <person name="Tay A."/>
            <person name="Venter J.C."/>
            <person name="Strausberg R.L."/>
            <person name="Brenner S."/>
        </authorList>
    </citation>
    <scope>NUCLEOTIDE SEQUENCE [LARGE SCALE GENOMIC DNA]</scope>
</reference>
<feature type="signal peptide" evidence="9">
    <location>
        <begin position="1"/>
        <end position="18"/>
    </location>
</feature>
<feature type="chain" id="PRO_5021408529" evidence="9">
    <location>
        <begin position="19"/>
        <end position="391"/>
    </location>
</feature>
<reference evidence="11" key="4">
    <citation type="submission" date="2025-08" db="UniProtKB">
        <authorList>
            <consortium name="Ensembl"/>
        </authorList>
    </citation>
    <scope>IDENTIFICATION</scope>
</reference>
<dbReference type="PANTHER" id="PTHR44783">
    <property type="entry name" value="CXADR-LIKE MEMBRANE PROTEIN"/>
    <property type="match status" value="1"/>
</dbReference>
<feature type="domain" description="Ig-like" evidence="10">
    <location>
        <begin position="32"/>
        <end position="131"/>
    </location>
</feature>
<accession>A0A4W3HAY9</accession>
<dbReference type="SMART" id="SM00406">
    <property type="entry name" value="IGv"/>
    <property type="match status" value="1"/>
</dbReference>
<feature type="transmembrane region" description="Helical" evidence="8">
    <location>
        <begin position="239"/>
        <end position="262"/>
    </location>
</feature>
<keyword evidence="6" id="KW-1015">Disulfide bond</keyword>
<sequence>MNWSSFVVTFVLVLGCAGLRTVASESEIKKVEEQDVILPCRHRFDHSVSGNLDIEWLLQDSEPGQKVVITYSGRTVYNNVSDKQKGRVSFAADYLTGDASIKITSLQSTDSGLYTCKVKNEGVYDLKSPINLIVLVKPSKPKCRIQGKLLQGNDIKLQCKSEKGTNPIQYRWEWVSDANGHQAKFPSSSHIDSSIPEVLMMKNLSQESTGLYRCIAFNEAGEDSCHIRVTIMQVKDSGVVAGAIIGVIVGLLLIFFIVWFMLQTKKKHKHEEVEIPNEIREDAEAPKVKLVNTHSSSGTGSTLSGSCSVKSIRNDSTYYQQPRTVTLSADEVRPHIAYAQVPAKEATSNQNGPSHANIKRMGAVPVMIPAQTRAFQTVLDNLPFPDSAMSK</sequence>
<dbReference type="SMART" id="SM00409">
    <property type="entry name" value="IG"/>
    <property type="match status" value="2"/>
</dbReference>
<dbReference type="FunFam" id="2.60.40.10:FF:000095">
    <property type="entry name" value="immunoglobulin superfamily member 11 isoform X1"/>
    <property type="match status" value="1"/>
</dbReference>
<evidence type="ECO:0000256" key="6">
    <source>
        <dbReference type="ARBA" id="ARBA00023157"/>
    </source>
</evidence>
<dbReference type="InterPro" id="IPR003598">
    <property type="entry name" value="Ig_sub2"/>
</dbReference>
<dbReference type="InterPro" id="IPR007110">
    <property type="entry name" value="Ig-like_dom"/>
</dbReference>
<evidence type="ECO:0000256" key="1">
    <source>
        <dbReference type="ARBA" id="ARBA00004479"/>
    </source>
</evidence>